<keyword evidence="4" id="KW-1185">Reference proteome</keyword>
<dbReference type="Pfam" id="PF07589">
    <property type="entry name" value="PEP-CTERM"/>
    <property type="match status" value="1"/>
</dbReference>
<evidence type="ECO:0000259" key="2">
    <source>
        <dbReference type="Pfam" id="PF07589"/>
    </source>
</evidence>
<evidence type="ECO:0000313" key="3">
    <source>
        <dbReference type="EMBL" id="MFG6469112.1"/>
    </source>
</evidence>
<feature type="chain" id="PRO_5046520285" evidence="1">
    <location>
        <begin position="22"/>
        <end position="169"/>
    </location>
</feature>
<sequence length="169" mass="17179">MQFKNTLVGLALAATALVASAAPSLLMRGVGGVDLNNLVLGQAFQVEVVLQGFTTPGEVDGGGSGGGLLTQDGSPQLTLQNFVLGNFVNASWDTDPSLFLLDFTADVAGSGTVETTGQCLNSNLQNYGCNFASGPLAFTVRDPNAVPEPASVALVGLALLGLGLARRRA</sequence>
<proteinExistence type="predicted"/>
<evidence type="ECO:0000313" key="4">
    <source>
        <dbReference type="Proteomes" id="UP001606303"/>
    </source>
</evidence>
<feature type="domain" description="Ice-binding protein C-terminal" evidence="2">
    <location>
        <begin position="145"/>
        <end position="167"/>
    </location>
</feature>
<comment type="caution">
    <text evidence="3">The sequence shown here is derived from an EMBL/GenBank/DDBJ whole genome shotgun (WGS) entry which is preliminary data.</text>
</comment>
<feature type="signal peptide" evidence="1">
    <location>
        <begin position="1"/>
        <end position="21"/>
    </location>
</feature>
<dbReference type="Proteomes" id="UP001606303">
    <property type="component" value="Unassembled WGS sequence"/>
</dbReference>
<name>A0ABW7H4V0_9BURK</name>
<dbReference type="InterPro" id="IPR013424">
    <property type="entry name" value="Ice-binding_C"/>
</dbReference>
<evidence type="ECO:0000256" key="1">
    <source>
        <dbReference type="SAM" id="SignalP"/>
    </source>
</evidence>
<protein>
    <submittedName>
        <fullName evidence="3">PEP-CTERM sorting domain-containing protein</fullName>
    </submittedName>
</protein>
<organism evidence="3 4">
    <name type="scientific">Pelomonas baiyunensis</name>
    <dbReference type="NCBI Taxonomy" id="3299026"/>
    <lineage>
        <taxon>Bacteria</taxon>
        <taxon>Pseudomonadati</taxon>
        <taxon>Pseudomonadota</taxon>
        <taxon>Betaproteobacteria</taxon>
        <taxon>Burkholderiales</taxon>
        <taxon>Sphaerotilaceae</taxon>
        <taxon>Roseateles</taxon>
    </lineage>
</organism>
<dbReference type="RefSeq" id="WP_394387409.1">
    <property type="nucleotide sequence ID" value="NZ_JBIGIB010000007.1"/>
</dbReference>
<accession>A0ABW7H4V0</accession>
<reference evidence="3 4" key="1">
    <citation type="submission" date="2024-08" db="EMBL/GenBank/DDBJ databases">
        <authorList>
            <person name="Lu H."/>
        </authorList>
    </citation>
    <scope>NUCLEOTIDE SEQUENCE [LARGE SCALE GENOMIC DNA]</scope>
    <source>
        <strain evidence="3 4">BYS87W</strain>
    </source>
</reference>
<dbReference type="NCBIfam" id="TIGR02595">
    <property type="entry name" value="PEP_CTERM"/>
    <property type="match status" value="1"/>
</dbReference>
<gene>
    <name evidence="3" type="ORF">ACG01O_20980</name>
</gene>
<keyword evidence="1" id="KW-0732">Signal</keyword>
<dbReference type="EMBL" id="JBIGIB010000007">
    <property type="protein sequence ID" value="MFG6469112.1"/>
    <property type="molecule type" value="Genomic_DNA"/>
</dbReference>